<sequence length="28" mass="3008">MTKVIGELAAAIELMDHADSLGSIMKFD</sequence>
<dbReference type="AlphaFoldDB" id="J9FDV3"/>
<protein>
    <submittedName>
        <fullName evidence="1">Uncharacterized protein</fullName>
    </submittedName>
</protein>
<name>J9FDV3_9ZZZZ</name>
<organism evidence="1">
    <name type="scientific">gut metagenome</name>
    <dbReference type="NCBI Taxonomy" id="749906"/>
    <lineage>
        <taxon>unclassified sequences</taxon>
        <taxon>metagenomes</taxon>
        <taxon>organismal metagenomes</taxon>
    </lineage>
</organism>
<dbReference type="EMBL" id="AMCI01007184">
    <property type="protein sequence ID" value="EJW93066.1"/>
    <property type="molecule type" value="Genomic_DNA"/>
</dbReference>
<comment type="caution">
    <text evidence="1">The sequence shown here is derived from an EMBL/GenBank/DDBJ whole genome shotgun (WGS) entry which is preliminary data.</text>
</comment>
<accession>J9FDV3</accession>
<feature type="non-terminal residue" evidence="1">
    <location>
        <position position="28"/>
    </location>
</feature>
<proteinExistence type="predicted"/>
<evidence type="ECO:0000313" key="1">
    <source>
        <dbReference type="EMBL" id="EJW93066.1"/>
    </source>
</evidence>
<gene>
    <name evidence="1" type="ORF">EVA_18828</name>
</gene>
<reference evidence="1" key="1">
    <citation type="journal article" date="2012" name="PLoS ONE">
        <title>Gene sets for utilization of primary and secondary nutrition supplies in the distal gut of endangered iberian lynx.</title>
        <authorList>
            <person name="Alcaide M."/>
            <person name="Messina E."/>
            <person name="Richter M."/>
            <person name="Bargiela R."/>
            <person name="Peplies J."/>
            <person name="Huws S.A."/>
            <person name="Newbold C.J."/>
            <person name="Golyshin P.N."/>
            <person name="Simon M.A."/>
            <person name="Lopez G."/>
            <person name="Yakimov M.M."/>
            <person name="Ferrer M."/>
        </authorList>
    </citation>
    <scope>NUCLEOTIDE SEQUENCE</scope>
</reference>